<proteinExistence type="predicted"/>
<evidence type="ECO:0000313" key="3">
    <source>
        <dbReference type="Proteomes" id="UP001597183"/>
    </source>
</evidence>
<name>A0ABW4A1U3_9ACTN</name>
<protein>
    <recommendedName>
        <fullName evidence="4">Tetratricopeptide repeat protein</fullName>
    </recommendedName>
</protein>
<organism evidence="2 3">
    <name type="scientific">Actinoplanes sichuanensis</name>
    <dbReference type="NCBI Taxonomy" id="512349"/>
    <lineage>
        <taxon>Bacteria</taxon>
        <taxon>Bacillati</taxon>
        <taxon>Actinomycetota</taxon>
        <taxon>Actinomycetes</taxon>
        <taxon>Micromonosporales</taxon>
        <taxon>Micromonosporaceae</taxon>
        <taxon>Actinoplanes</taxon>
    </lineage>
</organism>
<keyword evidence="3" id="KW-1185">Reference proteome</keyword>
<reference evidence="3" key="1">
    <citation type="journal article" date="2019" name="Int. J. Syst. Evol. Microbiol.">
        <title>The Global Catalogue of Microorganisms (GCM) 10K type strain sequencing project: providing services to taxonomists for standard genome sequencing and annotation.</title>
        <authorList>
            <consortium name="The Broad Institute Genomics Platform"/>
            <consortium name="The Broad Institute Genome Sequencing Center for Infectious Disease"/>
            <person name="Wu L."/>
            <person name="Ma J."/>
        </authorList>
    </citation>
    <scope>NUCLEOTIDE SEQUENCE [LARGE SCALE GENOMIC DNA]</scope>
    <source>
        <strain evidence="3">CCM 7526</strain>
    </source>
</reference>
<evidence type="ECO:0000256" key="1">
    <source>
        <dbReference type="SAM" id="MobiDB-lite"/>
    </source>
</evidence>
<dbReference type="RefSeq" id="WP_317791552.1">
    <property type="nucleotide sequence ID" value="NZ_AP028461.1"/>
</dbReference>
<accession>A0ABW4A1U3</accession>
<sequence>MTGPSTPHDGTTVDELGSLAMTAFGLAVTGHPADAAALLAPAVKTLDHTEVPSPALIDVSILYATLTTGPAQLRAAHYAYHASHRLYQCGHPRRLAAADAYGIALHQHGRYTQAVAVRRRLLAGYRVHQPQASLSAAVGFAASLHAAGHCRQAQLTVCEAWDTWRHHPDGDLSTGTTLLRAIIRLLRSCRRDLDLIAVICQARDTPAWDDLVITHTTTLAAADADYIDTHRGTLCTHTPQQVTRTSAAAASNLRAGGSSPAGTDPRARPGTGSVAYQRPSWHPVLRAAAILLPALALVLHLVT</sequence>
<evidence type="ECO:0008006" key="4">
    <source>
        <dbReference type="Google" id="ProtNLM"/>
    </source>
</evidence>
<dbReference type="EMBL" id="JBHTMK010000005">
    <property type="protein sequence ID" value="MFD1364612.1"/>
    <property type="molecule type" value="Genomic_DNA"/>
</dbReference>
<gene>
    <name evidence="2" type="ORF">ACFQ5G_04545</name>
</gene>
<evidence type="ECO:0000313" key="2">
    <source>
        <dbReference type="EMBL" id="MFD1364612.1"/>
    </source>
</evidence>
<dbReference type="Proteomes" id="UP001597183">
    <property type="component" value="Unassembled WGS sequence"/>
</dbReference>
<comment type="caution">
    <text evidence="2">The sequence shown here is derived from an EMBL/GenBank/DDBJ whole genome shotgun (WGS) entry which is preliminary data.</text>
</comment>
<feature type="region of interest" description="Disordered" evidence="1">
    <location>
        <begin position="250"/>
        <end position="274"/>
    </location>
</feature>